<proteinExistence type="predicted"/>
<sequence length="888" mass="98798">MSIKREEFMKNVERVLQEPDATSSVVSSRLLPFQFDTNNTTKNQFLFPDPLDCATASIVKSSSPTSSGRINSSTSEKFTSNRASGMHSKSDVDSQPPSDLSPPSEFQSQSSNHPASESHISYQQRLSHDITCNFDNLQSLCPTPSPSSSKKRIRDSRSTASIHHTSESDWLHIQNTSSFQPRDLKDDTRMRLEEAHGETQFKPPVETEQNSFKIAVSAHINNLEGIEKFRALKSRFPTRRPSVSSELNNWLSAINNVPLMIDCAPELFHTREIEQEDTLQDEMQNHTQIFSEIGPNDSVSQVSYHQSSVDLKKVLKVEPHLSSEEKKNPTGTQEEPAEFSLDPSMDLSASYLVPPIIALAEQNVPKEIKLFHDPTKNLHLPTEPSALQQVSKSPAQGTENKAKAHPLTKGCRNSKPSRCSVLLKLTVGLALVLLLLQARTWLRIKTLESSPMIFMEIEEVSTNLLPSTTAQEEVKTIAQVIVAGKNDLENLPTIESHLSNQKISEMQTDPFAELGTSGKDHSLLHKSAPNQESDSGLSSTPVINHPQNSSPEEEVPTFSSIEEKTTSSRFFLKLLATVGLFGIVKIYFFTVKSSVSSQSEQANPSRKDFSHKKRIFQELDSDLMKHPINVDEFCEALRGVLCESNSLKDFIKSLRIRVRTCENKRIELGLLGISFDVQGKHDKADQFWDRFWKDETKFTVEKSHIVKTVEGFWKARLNENFQLGTLGSNYNFLNQVKGDYESKTEELGCNLKLVSESVTSTLPKSSAVARRKSAGRPLKTELKKEELSDCGSSCGVTVTPQGSAKAEAKKPRISASKKVPSSSQAVTSQRKKKQTTEKSEIVTGEEEKVESGLNGEKLRKTSLKFNSGIAVPRSSPRLRASLDRKAGS</sequence>
<gene>
    <name evidence="2" type="ORF">PPACK8108_LOCUS8529</name>
</gene>
<feature type="compositionally biased region" description="Polar residues" evidence="1">
    <location>
        <begin position="819"/>
        <end position="828"/>
    </location>
</feature>
<feature type="compositionally biased region" description="Polar residues" evidence="1">
    <location>
        <begin position="59"/>
        <end position="83"/>
    </location>
</feature>
<organism evidence="2 3">
    <name type="scientific">Phakopsora pachyrhizi</name>
    <name type="common">Asian soybean rust disease fungus</name>
    <dbReference type="NCBI Taxonomy" id="170000"/>
    <lineage>
        <taxon>Eukaryota</taxon>
        <taxon>Fungi</taxon>
        <taxon>Dikarya</taxon>
        <taxon>Basidiomycota</taxon>
        <taxon>Pucciniomycotina</taxon>
        <taxon>Pucciniomycetes</taxon>
        <taxon>Pucciniales</taxon>
        <taxon>Phakopsoraceae</taxon>
        <taxon>Phakopsora</taxon>
    </lineage>
</organism>
<feature type="compositionally biased region" description="Basic and acidic residues" evidence="1">
    <location>
        <begin position="834"/>
        <end position="850"/>
    </location>
</feature>
<feature type="region of interest" description="Disordered" evidence="1">
    <location>
        <begin position="798"/>
        <end position="888"/>
    </location>
</feature>
<feature type="compositionally biased region" description="Polar residues" evidence="1">
    <location>
        <begin position="105"/>
        <end position="122"/>
    </location>
</feature>
<evidence type="ECO:0000313" key="3">
    <source>
        <dbReference type="Proteomes" id="UP001153365"/>
    </source>
</evidence>
<feature type="region of interest" description="Disordered" evidence="1">
    <location>
        <begin position="59"/>
        <end position="122"/>
    </location>
</feature>
<reference evidence="2" key="1">
    <citation type="submission" date="2022-06" db="EMBL/GenBank/DDBJ databases">
        <authorList>
            <consortium name="SYNGENTA / RWTH Aachen University"/>
        </authorList>
    </citation>
    <scope>NUCLEOTIDE SEQUENCE</scope>
</reference>
<accession>A0AAV0AWU8</accession>
<protein>
    <submittedName>
        <fullName evidence="2">Expressed protein</fullName>
    </submittedName>
</protein>
<evidence type="ECO:0000256" key="1">
    <source>
        <dbReference type="SAM" id="MobiDB-lite"/>
    </source>
</evidence>
<comment type="caution">
    <text evidence="2">The sequence shown here is derived from an EMBL/GenBank/DDBJ whole genome shotgun (WGS) entry which is preliminary data.</text>
</comment>
<dbReference type="EMBL" id="CALTRL010001766">
    <property type="protein sequence ID" value="CAH7673646.1"/>
    <property type="molecule type" value="Genomic_DNA"/>
</dbReference>
<feature type="compositionally biased region" description="Low complexity" evidence="1">
    <location>
        <begin position="93"/>
        <end position="104"/>
    </location>
</feature>
<feature type="region of interest" description="Disordered" evidence="1">
    <location>
        <begin position="141"/>
        <end position="165"/>
    </location>
</feature>
<dbReference type="Proteomes" id="UP001153365">
    <property type="component" value="Unassembled WGS sequence"/>
</dbReference>
<evidence type="ECO:0000313" key="2">
    <source>
        <dbReference type="EMBL" id="CAH7673646.1"/>
    </source>
</evidence>
<dbReference type="AlphaFoldDB" id="A0AAV0AWU8"/>
<feature type="region of interest" description="Disordered" evidence="1">
    <location>
        <begin position="514"/>
        <end position="559"/>
    </location>
</feature>
<feature type="compositionally biased region" description="Polar residues" evidence="1">
    <location>
        <begin position="528"/>
        <end position="550"/>
    </location>
</feature>
<name>A0AAV0AWU8_PHAPC</name>
<keyword evidence="3" id="KW-1185">Reference proteome</keyword>